<dbReference type="Proteomes" id="UP000030758">
    <property type="component" value="Unassembled WGS sequence"/>
</dbReference>
<dbReference type="Gene3D" id="1.10.10.1450">
    <property type="match status" value="1"/>
</dbReference>
<dbReference type="AlphaFoldDB" id="A0A085MUN5"/>
<dbReference type="GO" id="GO:0000014">
    <property type="term" value="F:single-stranded DNA endodeoxyribonuclease activity"/>
    <property type="evidence" value="ECO:0007669"/>
    <property type="project" value="TreeGrafter"/>
</dbReference>
<dbReference type="EMBL" id="KL367643">
    <property type="protein sequence ID" value="KFD60931.1"/>
    <property type="molecule type" value="Genomic_DNA"/>
</dbReference>
<reference evidence="2" key="1">
    <citation type="journal article" date="2014" name="Nat. Genet.">
        <title>Genome and transcriptome of the porcine whipworm Trichuris suis.</title>
        <authorList>
            <person name="Jex A.R."/>
            <person name="Nejsum P."/>
            <person name="Schwarz E.M."/>
            <person name="Hu L."/>
            <person name="Young N.D."/>
            <person name="Hall R.S."/>
            <person name="Korhonen P.K."/>
            <person name="Liao S."/>
            <person name="Thamsborg S."/>
            <person name="Xia J."/>
            <person name="Xu P."/>
            <person name="Wang S."/>
            <person name="Scheerlinck J.P."/>
            <person name="Hofmann A."/>
            <person name="Sternberg P.W."/>
            <person name="Wang J."/>
            <person name="Gasser R.B."/>
        </authorList>
    </citation>
    <scope>NUCLEOTIDE SEQUENCE [LARGE SCALE GENOMIC DNA]</scope>
    <source>
        <strain evidence="2">DCEP-RM93F</strain>
    </source>
</reference>
<dbReference type="GO" id="GO:0003690">
    <property type="term" value="F:double-stranded DNA binding"/>
    <property type="evidence" value="ECO:0007669"/>
    <property type="project" value="TreeGrafter"/>
</dbReference>
<dbReference type="GO" id="GO:0035861">
    <property type="term" value="C:site of double-strand break"/>
    <property type="evidence" value="ECO:0007669"/>
    <property type="project" value="TreeGrafter"/>
</dbReference>
<proteinExistence type="predicted"/>
<feature type="domain" description="Mos1 transposase HTH" evidence="1">
    <location>
        <begin position="43"/>
        <end position="81"/>
    </location>
</feature>
<dbReference type="PANTHER" id="PTHR46060">
    <property type="entry name" value="MARINER MOS1 TRANSPOSASE-LIKE PROTEIN"/>
    <property type="match status" value="1"/>
</dbReference>
<dbReference type="GO" id="GO:0005634">
    <property type="term" value="C:nucleus"/>
    <property type="evidence" value="ECO:0007669"/>
    <property type="project" value="TreeGrafter"/>
</dbReference>
<dbReference type="InterPro" id="IPR052709">
    <property type="entry name" value="Transposase-MT_Hybrid"/>
</dbReference>
<dbReference type="GO" id="GO:0006303">
    <property type="term" value="P:double-strand break repair via nonhomologous end joining"/>
    <property type="evidence" value="ECO:0007669"/>
    <property type="project" value="TreeGrafter"/>
</dbReference>
<dbReference type="InterPro" id="IPR036397">
    <property type="entry name" value="RNaseH_sf"/>
</dbReference>
<dbReference type="Pfam" id="PF17906">
    <property type="entry name" value="HTH_48"/>
    <property type="match status" value="1"/>
</dbReference>
<dbReference type="GO" id="GO:0044774">
    <property type="term" value="P:mitotic DNA integrity checkpoint signaling"/>
    <property type="evidence" value="ECO:0007669"/>
    <property type="project" value="TreeGrafter"/>
</dbReference>
<dbReference type="GO" id="GO:0044547">
    <property type="term" value="F:DNA topoisomerase binding"/>
    <property type="evidence" value="ECO:0007669"/>
    <property type="project" value="TreeGrafter"/>
</dbReference>
<dbReference type="InterPro" id="IPR041426">
    <property type="entry name" value="Mos1_HTH"/>
</dbReference>
<evidence type="ECO:0000259" key="1">
    <source>
        <dbReference type="Pfam" id="PF17906"/>
    </source>
</evidence>
<evidence type="ECO:0000313" key="2">
    <source>
        <dbReference type="EMBL" id="KFD60931.1"/>
    </source>
</evidence>
<dbReference type="GO" id="GO:0000729">
    <property type="term" value="P:DNA double-strand break processing"/>
    <property type="evidence" value="ECO:0007669"/>
    <property type="project" value="TreeGrafter"/>
</dbReference>
<organism evidence="2">
    <name type="scientific">Trichuris suis</name>
    <name type="common">pig whipworm</name>
    <dbReference type="NCBI Taxonomy" id="68888"/>
    <lineage>
        <taxon>Eukaryota</taxon>
        <taxon>Metazoa</taxon>
        <taxon>Ecdysozoa</taxon>
        <taxon>Nematoda</taxon>
        <taxon>Enoplea</taxon>
        <taxon>Dorylaimia</taxon>
        <taxon>Trichinellida</taxon>
        <taxon>Trichuridae</taxon>
        <taxon>Trichuris</taxon>
    </lineage>
</organism>
<dbReference type="GO" id="GO:0046975">
    <property type="term" value="F:histone H3K36 methyltransferase activity"/>
    <property type="evidence" value="ECO:0007669"/>
    <property type="project" value="TreeGrafter"/>
</dbReference>
<accession>A0A085MUN5</accession>
<dbReference type="PANTHER" id="PTHR46060:SF2">
    <property type="entry name" value="HISTONE-LYSINE N-METHYLTRANSFERASE SETMAR"/>
    <property type="match status" value="1"/>
</dbReference>
<sequence length="184" mass="20812">MPSSIHHSIPLDVICKLVQLNFNIALLRSFSLTGKMECQVDKKEHLRHVLLFLYNGGLSALAAAGKIQAVYEEEAISDRVARKEGNFDLSDSVRSGRPSDLDEEKLNALVHEDPRQSTRELAEKIGCSSLLARHRQAVAHRRPFFSQIITGDEKWCLYVNMKQTKEWLSPGKDPTPRAKPKLHE</sequence>
<gene>
    <name evidence="2" type="ORF">M514_09956</name>
</gene>
<name>A0A085MUN5_9BILA</name>
<dbReference type="GO" id="GO:0000793">
    <property type="term" value="C:condensed chromosome"/>
    <property type="evidence" value="ECO:0007669"/>
    <property type="project" value="TreeGrafter"/>
</dbReference>
<dbReference type="GO" id="GO:0003697">
    <property type="term" value="F:single-stranded DNA binding"/>
    <property type="evidence" value="ECO:0007669"/>
    <property type="project" value="TreeGrafter"/>
</dbReference>
<dbReference type="Gene3D" id="3.30.420.10">
    <property type="entry name" value="Ribonuclease H-like superfamily/Ribonuclease H"/>
    <property type="match status" value="1"/>
</dbReference>
<protein>
    <recommendedName>
        <fullName evidence="1">Mos1 transposase HTH domain-containing protein</fullName>
    </recommendedName>
</protein>
<dbReference type="GO" id="GO:0015074">
    <property type="term" value="P:DNA integration"/>
    <property type="evidence" value="ECO:0007669"/>
    <property type="project" value="TreeGrafter"/>
</dbReference>
<dbReference type="GO" id="GO:0042800">
    <property type="term" value="F:histone H3K4 methyltransferase activity"/>
    <property type="evidence" value="ECO:0007669"/>
    <property type="project" value="TreeGrafter"/>
</dbReference>
<dbReference type="GO" id="GO:0031297">
    <property type="term" value="P:replication fork processing"/>
    <property type="evidence" value="ECO:0007669"/>
    <property type="project" value="TreeGrafter"/>
</dbReference>